<reference evidence="1" key="1">
    <citation type="journal article" date="2014" name="Front. Microbiol.">
        <title>High frequency of phylogenetically diverse reductive dehalogenase-homologous genes in deep subseafloor sedimentary metagenomes.</title>
        <authorList>
            <person name="Kawai M."/>
            <person name="Futagami T."/>
            <person name="Toyoda A."/>
            <person name="Takaki Y."/>
            <person name="Nishi S."/>
            <person name="Hori S."/>
            <person name="Arai W."/>
            <person name="Tsubouchi T."/>
            <person name="Morono Y."/>
            <person name="Uchiyama I."/>
            <person name="Ito T."/>
            <person name="Fujiyama A."/>
            <person name="Inagaki F."/>
            <person name="Takami H."/>
        </authorList>
    </citation>
    <scope>NUCLEOTIDE SEQUENCE</scope>
    <source>
        <strain evidence="1">Expedition CK06-06</strain>
    </source>
</reference>
<proteinExistence type="predicted"/>
<organism evidence="1">
    <name type="scientific">marine sediment metagenome</name>
    <dbReference type="NCBI Taxonomy" id="412755"/>
    <lineage>
        <taxon>unclassified sequences</taxon>
        <taxon>metagenomes</taxon>
        <taxon>ecological metagenomes</taxon>
    </lineage>
</organism>
<protein>
    <submittedName>
        <fullName evidence="1">Uncharacterized protein</fullName>
    </submittedName>
</protein>
<sequence>KNGIIGHVKTIYKLIGAHGKSSSIRTVISC</sequence>
<evidence type="ECO:0000313" key="1">
    <source>
        <dbReference type="EMBL" id="GAH45760.1"/>
    </source>
</evidence>
<accession>X1GLM5</accession>
<feature type="non-terminal residue" evidence="1">
    <location>
        <position position="1"/>
    </location>
</feature>
<name>X1GLM5_9ZZZZ</name>
<gene>
    <name evidence="1" type="ORF">S03H2_19502</name>
</gene>
<comment type="caution">
    <text evidence="1">The sequence shown here is derived from an EMBL/GenBank/DDBJ whole genome shotgun (WGS) entry which is preliminary data.</text>
</comment>
<dbReference type="AlphaFoldDB" id="X1GLM5"/>
<dbReference type="EMBL" id="BARU01010188">
    <property type="protein sequence ID" value="GAH45760.1"/>
    <property type="molecule type" value="Genomic_DNA"/>
</dbReference>